<dbReference type="PROSITE" id="PS50994">
    <property type="entry name" value="INTEGRASE"/>
    <property type="match status" value="1"/>
</dbReference>
<feature type="compositionally biased region" description="Basic and acidic residues" evidence="1">
    <location>
        <begin position="619"/>
        <end position="632"/>
    </location>
</feature>
<dbReference type="FunFam" id="1.10.340.70:FF:000001">
    <property type="entry name" value="Retrovirus-related Pol polyprotein from transposon gypsy-like Protein"/>
    <property type="match status" value="1"/>
</dbReference>
<dbReference type="InterPro" id="IPR041588">
    <property type="entry name" value="Integrase_H2C2"/>
</dbReference>
<dbReference type="Pfam" id="PF17921">
    <property type="entry name" value="Integrase_H2C2"/>
    <property type="match status" value="1"/>
</dbReference>
<dbReference type="GO" id="GO:0003676">
    <property type="term" value="F:nucleic acid binding"/>
    <property type="evidence" value="ECO:0007669"/>
    <property type="project" value="InterPro"/>
</dbReference>
<feature type="region of interest" description="Disordered" evidence="1">
    <location>
        <begin position="117"/>
        <end position="176"/>
    </location>
</feature>
<dbReference type="Gene3D" id="1.10.340.70">
    <property type="match status" value="1"/>
</dbReference>
<dbReference type="PANTHER" id="PTHR47266">
    <property type="entry name" value="ENDONUCLEASE-RELATED"/>
    <property type="match status" value="1"/>
</dbReference>
<evidence type="ECO:0000313" key="4">
    <source>
        <dbReference type="Proteomes" id="UP000646827"/>
    </source>
</evidence>
<protein>
    <recommendedName>
        <fullName evidence="2">Integrase catalytic domain-containing protein</fullName>
    </recommendedName>
</protein>
<dbReference type="GO" id="GO:0005634">
    <property type="term" value="C:nucleus"/>
    <property type="evidence" value="ECO:0007669"/>
    <property type="project" value="UniProtKB-ARBA"/>
</dbReference>
<feature type="compositionally biased region" description="Polar residues" evidence="1">
    <location>
        <begin position="557"/>
        <end position="570"/>
    </location>
</feature>
<accession>A0A8H7RRK7</accession>
<dbReference type="SUPFAM" id="SSF53098">
    <property type="entry name" value="Ribonuclease H-like"/>
    <property type="match status" value="1"/>
</dbReference>
<feature type="region of interest" description="Disordered" evidence="1">
    <location>
        <begin position="557"/>
        <end position="634"/>
    </location>
</feature>
<dbReference type="Proteomes" id="UP000646827">
    <property type="component" value="Unassembled WGS sequence"/>
</dbReference>
<feature type="domain" description="Integrase catalytic" evidence="2">
    <location>
        <begin position="319"/>
        <end position="410"/>
    </location>
</feature>
<organism evidence="3 4">
    <name type="scientific">Circinella minor</name>
    <dbReference type="NCBI Taxonomy" id="1195481"/>
    <lineage>
        <taxon>Eukaryota</taxon>
        <taxon>Fungi</taxon>
        <taxon>Fungi incertae sedis</taxon>
        <taxon>Mucoromycota</taxon>
        <taxon>Mucoromycotina</taxon>
        <taxon>Mucoromycetes</taxon>
        <taxon>Mucorales</taxon>
        <taxon>Lichtheimiaceae</taxon>
        <taxon>Circinella</taxon>
    </lineage>
</organism>
<dbReference type="Gene3D" id="3.30.420.10">
    <property type="entry name" value="Ribonuclease H-like superfamily/Ribonuclease H"/>
    <property type="match status" value="1"/>
</dbReference>
<evidence type="ECO:0000256" key="1">
    <source>
        <dbReference type="SAM" id="MobiDB-lite"/>
    </source>
</evidence>
<keyword evidence="4" id="KW-1185">Reference proteome</keyword>
<dbReference type="GO" id="GO:0015074">
    <property type="term" value="P:DNA integration"/>
    <property type="evidence" value="ECO:0007669"/>
    <property type="project" value="InterPro"/>
</dbReference>
<name>A0A8H7RRK7_9FUNG</name>
<evidence type="ECO:0000259" key="2">
    <source>
        <dbReference type="PROSITE" id="PS50994"/>
    </source>
</evidence>
<gene>
    <name evidence="3" type="ORF">INT45_006850</name>
</gene>
<dbReference type="InterPro" id="IPR012337">
    <property type="entry name" value="RNaseH-like_sf"/>
</dbReference>
<dbReference type="InterPro" id="IPR052160">
    <property type="entry name" value="Gypsy_RT_Integrase-like"/>
</dbReference>
<dbReference type="AlphaFoldDB" id="A0A8H7RRK7"/>
<evidence type="ECO:0000313" key="3">
    <source>
        <dbReference type="EMBL" id="KAG2214483.1"/>
    </source>
</evidence>
<dbReference type="OrthoDB" id="2288803at2759"/>
<reference evidence="3 4" key="1">
    <citation type="submission" date="2020-12" db="EMBL/GenBank/DDBJ databases">
        <title>Metabolic potential, ecology and presence of endohyphal bacteria is reflected in genomic diversity of Mucoromycotina.</title>
        <authorList>
            <person name="Muszewska A."/>
            <person name="Okrasinska A."/>
            <person name="Steczkiewicz K."/>
            <person name="Drgas O."/>
            <person name="Orlowska M."/>
            <person name="Perlinska-Lenart U."/>
            <person name="Aleksandrzak-Piekarczyk T."/>
            <person name="Szatraj K."/>
            <person name="Zielenkiewicz U."/>
            <person name="Pilsyk S."/>
            <person name="Malc E."/>
            <person name="Mieczkowski P."/>
            <person name="Kruszewska J.S."/>
            <person name="Biernat P."/>
            <person name="Pawlowska J."/>
        </authorList>
    </citation>
    <scope>NUCLEOTIDE SEQUENCE [LARGE SCALE GENOMIC DNA]</scope>
    <source>
        <strain evidence="3 4">CBS 142.35</strain>
    </source>
</reference>
<dbReference type="EMBL" id="JAEPRB010000617">
    <property type="protein sequence ID" value="KAG2214483.1"/>
    <property type="molecule type" value="Genomic_DNA"/>
</dbReference>
<proteinExistence type="predicted"/>
<comment type="caution">
    <text evidence="3">The sequence shown here is derived from an EMBL/GenBank/DDBJ whole genome shotgun (WGS) entry which is preliminary data.</text>
</comment>
<dbReference type="InterPro" id="IPR036397">
    <property type="entry name" value="RNaseH_sf"/>
</dbReference>
<dbReference type="InterPro" id="IPR001584">
    <property type="entry name" value="Integrase_cat-core"/>
</dbReference>
<sequence length="660" mass="78040">MIYGRHPYIPFDNNYQAEIPMTELAFDQEVQEEFLKHVDKLQNVWNEAAVEIKHAQEKQKKQIDQKILKKGKELKRPFKIRDHVEMFQSWVANTWSGKIIDRWTKYRIPSYQASSSMITNDQGTHSKQKERASNLEDENSSDNLNESNEEDYSSTTNTHDEDPTYKNRNTTQTRLEYPPNCTKQLRRTIRSQNKYYQVQNDKLYRQGRTPRLVLTKTAAHEAIFAHHSHALGGHYAFDNTYYKIKQKYYVPGLTKMIRDYINQCDRCQRQASKNNLEPLNPIPVTAKIFHHVQIDAKFVKRSRGGYRYILSCFDLFSKYVENGGGENINAIVKSICKQYNIEHRKGSPYNSRSQGGIERWHRSLNMMIKRLPNEEKQDWDLYLDALLFAYRTIKQASTKQSPFFMIYGRHPYIPFDNNYRTEIPMTELAFDQAVQEEFSKHVDKLQNVRNEAAVEIKHAQEKQKKQIDQKILKKGKELKRPFKIGDHVEMFQSWVANTWSGKIIDRWTGIFLIHKINKRGTYKLKQLNGQVLNQSIHGNRLRIYRMPNTEYRMPSYQASSSMITNDQGTHSKQKERASNLEDENSSDNLNESNEEDYSSTTNTHDEDPTYKNRNTTQTRVDREYNTRSDQQDLVHQSRRNVKLRQVTPYIHIPVKRIFYE</sequence>